<dbReference type="PANTHER" id="PTHR12265:SF30">
    <property type="entry name" value="TRANSMEMBRANE PROTEIN 53"/>
    <property type="match status" value="1"/>
</dbReference>
<dbReference type="Proteomes" id="UP001161757">
    <property type="component" value="Unassembled WGS sequence"/>
</dbReference>
<evidence type="ECO:0000256" key="1">
    <source>
        <dbReference type="ARBA" id="ARBA00004126"/>
    </source>
</evidence>
<dbReference type="Pfam" id="PF05705">
    <property type="entry name" value="DUF829"/>
    <property type="match status" value="1"/>
</dbReference>
<proteinExistence type="predicted"/>
<accession>A0AAN6EPD2</accession>
<keyword evidence="5" id="KW-0539">Nucleus</keyword>
<dbReference type="AlphaFoldDB" id="A0AAN6EPD2"/>
<protein>
    <recommendedName>
        <fullName evidence="9">Indole-diterpene biosynthesis protein PaxU</fullName>
    </recommendedName>
</protein>
<evidence type="ECO:0000256" key="6">
    <source>
        <dbReference type="ARBA" id="ARBA00037847"/>
    </source>
</evidence>
<keyword evidence="2" id="KW-0812">Transmembrane</keyword>
<evidence type="ECO:0000256" key="2">
    <source>
        <dbReference type="ARBA" id="ARBA00022692"/>
    </source>
</evidence>
<dbReference type="PANTHER" id="PTHR12265">
    <property type="entry name" value="TRANSMEMBRANE PROTEIN 53"/>
    <property type="match status" value="1"/>
</dbReference>
<dbReference type="InterPro" id="IPR008547">
    <property type="entry name" value="DUF829_TMEM53"/>
</dbReference>
<name>A0AAN6EPD2_EXODE</name>
<evidence type="ECO:0000256" key="4">
    <source>
        <dbReference type="ARBA" id="ARBA00023136"/>
    </source>
</evidence>
<evidence type="ECO:0008006" key="9">
    <source>
        <dbReference type="Google" id="ProtNLM"/>
    </source>
</evidence>
<gene>
    <name evidence="7" type="ORF">HRR80_007213</name>
</gene>
<reference evidence="7" key="1">
    <citation type="submission" date="2023-01" db="EMBL/GenBank/DDBJ databases">
        <title>Exophiala dermititidis isolated from Cystic Fibrosis Patient.</title>
        <authorList>
            <person name="Kurbessoian T."/>
            <person name="Crocker A."/>
            <person name="Murante D."/>
            <person name="Hogan D.A."/>
            <person name="Stajich J.E."/>
        </authorList>
    </citation>
    <scope>NUCLEOTIDE SEQUENCE</scope>
    <source>
        <strain evidence="7">Ex8</strain>
    </source>
</reference>
<sequence length="319" mass="35657">MEMAGPVPELQSGGHDVNLQRDRDPFLPEFERLGTQIFLYTPPVLDTNAVPAANADSTDSTHPHLYIVCSWMGARSRNIKKYTTAIQTRFPTSKILLLRQDGNDLFWRPVSVQLRNLAPAVETVRNLVEKRKPDRLRVLVHIFSNGGSYTVCQFADAYRNTTGELLPVSALVLDSTPSFPNIVRTHQAFSEYLPKSPPVFALLSAALWAYIGLGKLVGKLAGSEDITMSLRRRLNDPNGAFTQGKVKRVYIYSQADKLIPAADVEAHAKEAMAVIGADRVKLEDFVTSRHVAHVVLDEKRYWTIVDDLWQETVSSLRGE</sequence>
<evidence type="ECO:0000313" key="8">
    <source>
        <dbReference type="Proteomes" id="UP001161757"/>
    </source>
</evidence>
<organism evidence="7 8">
    <name type="scientific">Exophiala dermatitidis</name>
    <name type="common">Black yeast-like fungus</name>
    <name type="synonym">Wangiella dermatitidis</name>
    <dbReference type="NCBI Taxonomy" id="5970"/>
    <lineage>
        <taxon>Eukaryota</taxon>
        <taxon>Fungi</taxon>
        <taxon>Dikarya</taxon>
        <taxon>Ascomycota</taxon>
        <taxon>Pezizomycotina</taxon>
        <taxon>Eurotiomycetes</taxon>
        <taxon>Chaetothyriomycetidae</taxon>
        <taxon>Chaetothyriales</taxon>
        <taxon>Herpotrichiellaceae</taxon>
        <taxon>Exophiala</taxon>
    </lineage>
</organism>
<evidence type="ECO:0000256" key="3">
    <source>
        <dbReference type="ARBA" id="ARBA00022989"/>
    </source>
</evidence>
<dbReference type="EMBL" id="JAJGCB010000016">
    <property type="protein sequence ID" value="KAJ8989016.1"/>
    <property type="molecule type" value="Genomic_DNA"/>
</dbReference>
<dbReference type="GO" id="GO:0031965">
    <property type="term" value="C:nuclear membrane"/>
    <property type="evidence" value="ECO:0007669"/>
    <property type="project" value="UniProtKB-SubCell"/>
</dbReference>
<comment type="subcellular location">
    <subcellularLocation>
        <location evidence="6">Endomembrane system</location>
        <topology evidence="6">Single-pass membrane protein</topology>
    </subcellularLocation>
    <subcellularLocation>
        <location evidence="1">Nucleus membrane</location>
    </subcellularLocation>
</comment>
<evidence type="ECO:0000313" key="7">
    <source>
        <dbReference type="EMBL" id="KAJ8989016.1"/>
    </source>
</evidence>
<keyword evidence="4" id="KW-0472">Membrane</keyword>
<keyword evidence="3" id="KW-1133">Transmembrane helix</keyword>
<comment type="caution">
    <text evidence="7">The sequence shown here is derived from an EMBL/GenBank/DDBJ whole genome shotgun (WGS) entry which is preliminary data.</text>
</comment>
<evidence type="ECO:0000256" key="5">
    <source>
        <dbReference type="ARBA" id="ARBA00023242"/>
    </source>
</evidence>